<feature type="region of interest" description="Disordered" evidence="1">
    <location>
        <begin position="1"/>
        <end position="36"/>
    </location>
</feature>
<reference evidence="3 4" key="1">
    <citation type="submission" date="2022-12" db="EMBL/GenBank/DDBJ databases">
        <title>Genomic features and morphological characterization of a novel Knufia sp. strain isolated from spacecraft assembly facility.</title>
        <authorList>
            <person name="Teixeira M."/>
            <person name="Chander A.M."/>
            <person name="Stajich J.E."/>
            <person name="Venkateswaran K."/>
        </authorList>
    </citation>
    <scope>NUCLEOTIDE SEQUENCE [LARGE SCALE GENOMIC DNA]</scope>
    <source>
        <strain evidence="3 4">FJI-L2-BK-P2</strain>
    </source>
</reference>
<organism evidence="3 4">
    <name type="scientific">Knufia fluminis</name>
    <dbReference type="NCBI Taxonomy" id="191047"/>
    <lineage>
        <taxon>Eukaryota</taxon>
        <taxon>Fungi</taxon>
        <taxon>Dikarya</taxon>
        <taxon>Ascomycota</taxon>
        <taxon>Pezizomycotina</taxon>
        <taxon>Eurotiomycetes</taxon>
        <taxon>Chaetothyriomycetidae</taxon>
        <taxon>Chaetothyriales</taxon>
        <taxon>Trichomeriaceae</taxon>
        <taxon>Knufia</taxon>
    </lineage>
</organism>
<accession>A0AAN8ICK9</accession>
<feature type="domain" description="DUF2293" evidence="2">
    <location>
        <begin position="190"/>
        <end position="272"/>
    </location>
</feature>
<feature type="region of interest" description="Disordered" evidence="1">
    <location>
        <begin position="471"/>
        <end position="540"/>
    </location>
</feature>
<comment type="caution">
    <text evidence="3">The sequence shown here is derived from an EMBL/GenBank/DDBJ whole genome shotgun (WGS) entry which is preliminary data.</text>
</comment>
<feature type="region of interest" description="Disordered" evidence="1">
    <location>
        <begin position="322"/>
        <end position="351"/>
    </location>
</feature>
<feature type="compositionally biased region" description="Basic residues" evidence="1">
    <location>
        <begin position="515"/>
        <end position="533"/>
    </location>
</feature>
<evidence type="ECO:0000256" key="1">
    <source>
        <dbReference type="SAM" id="MobiDB-lite"/>
    </source>
</evidence>
<dbReference type="PANTHER" id="PTHR38113:SF1">
    <property type="entry name" value="DUF2293 DOMAIN-CONTAINING PROTEIN"/>
    <property type="match status" value="1"/>
</dbReference>
<dbReference type="EMBL" id="JAKLMC020000001">
    <property type="protein sequence ID" value="KAK5958715.1"/>
    <property type="molecule type" value="Genomic_DNA"/>
</dbReference>
<feature type="region of interest" description="Disordered" evidence="1">
    <location>
        <begin position="588"/>
        <end position="675"/>
    </location>
</feature>
<evidence type="ECO:0000313" key="4">
    <source>
        <dbReference type="Proteomes" id="UP001316803"/>
    </source>
</evidence>
<name>A0AAN8ICK9_9EURO</name>
<sequence>MGRMAPQRANNKGNAQNSGGVRGAKVQKQRKRHKVVLESAGTKDDDKLRVVVRYGIDSRREGMAHTVQLSFHAEPPPGYTFIPAGNTQLTAAMKAFAKRGGQQIMAVSATPHAQRHELSREVHRIGYHIPTEVVSQVCSHYGIRVDSSGRLIGEQESEKLFMKISQKGEVVLNENIRDQVTINTEAKEIIRDLFPKIPDNDLFQIIKTAFQLGDNRVGTAEEIPLVRRAQLSVVAHIRHCYTNYDKLLRQVPYNEARHMVEKTTLRKLVEWRGDENDKTEASRRAVDDAVREVVVLSDEEESESELEEGQVVEGKDMKVEPVRKPARPEVTTEHRPVSPGEPSSGEDAPQGCRYVPQTSRRNAPVQIASDVISRQQQSRYALWDQVRNEYQSGVASQEAPRVLARVPLSNAPMTRHAPGPREVVYEQIPPVRYVLEEPQPVSVIYAPNELYGSGLPRDSTDNRQARIARQPSPPTLFRGADGKLYERLPPPPGDVLPLRRNYTPPTGRAVPVNVHSRRSASPHPHRPQYHRRTPSMNDDGTIVQSIEDSDSAYKSTSFRYNQFEPYARQHRDARNVAPERHTQLIDLTSSAQQATERMRISQSPPPSPYLSRPRQGSRDVEMIDENRPPRQRQLVDIDRQLATPASSQQLDRGMPSVIRTRDEYVPSPRTHLHESRFPTMHDYPAQASYVQNSARVASNAGVPAYRQVAYEPADDRHMLSRPIKYLPEPDPQTYNGQRQQYYVLEGQGNGLIQPQQLYDDAPSHRIVLDATAPMDGVQYSANPR</sequence>
<evidence type="ECO:0000313" key="3">
    <source>
        <dbReference type="EMBL" id="KAK5958715.1"/>
    </source>
</evidence>
<dbReference type="PANTHER" id="PTHR38113">
    <property type="match status" value="1"/>
</dbReference>
<dbReference type="InterPro" id="IPR018744">
    <property type="entry name" value="DUF2293"/>
</dbReference>
<feature type="compositionally biased region" description="Basic and acidic residues" evidence="1">
    <location>
        <begin position="322"/>
        <end position="336"/>
    </location>
</feature>
<gene>
    <name evidence="3" type="ORF">OHC33_000558</name>
</gene>
<dbReference type="Proteomes" id="UP001316803">
    <property type="component" value="Unassembled WGS sequence"/>
</dbReference>
<keyword evidence="4" id="KW-1185">Reference proteome</keyword>
<feature type="compositionally biased region" description="Polar residues" evidence="1">
    <location>
        <begin position="8"/>
        <end position="19"/>
    </location>
</feature>
<evidence type="ECO:0000259" key="2">
    <source>
        <dbReference type="Pfam" id="PF10056"/>
    </source>
</evidence>
<feature type="compositionally biased region" description="Basic residues" evidence="1">
    <location>
        <begin position="25"/>
        <end position="34"/>
    </location>
</feature>
<dbReference type="Pfam" id="PF10056">
    <property type="entry name" value="DUF2293"/>
    <property type="match status" value="1"/>
</dbReference>
<feature type="compositionally biased region" description="Basic and acidic residues" evidence="1">
    <location>
        <begin position="616"/>
        <end position="639"/>
    </location>
</feature>
<dbReference type="AlphaFoldDB" id="A0AAN8ICK9"/>
<proteinExistence type="predicted"/>
<protein>
    <recommendedName>
        <fullName evidence="2">DUF2293 domain-containing protein</fullName>
    </recommendedName>
</protein>